<evidence type="ECO:0000256" key="3">
    <source>
        <dbReference type="ARBA" id="ARBA00022840"/>
    </source>
</evidence>
<dbReference type="AlphaFoldDB" id="A0A6G4AUK3"/>
<sequence length="28" mass="2997">MRKVLIANRGEIAVRVARACRDAGIASV</sequence>
<accession>A0A6G4AUK3</accession>
<dbReference type="RefSeq" id="WP_355335748.1">
    <property type="nucleotide sequence ID" value="NZ_JAAIKT010000075.1"/>
</dbReference>
<proteinExistence type="predicted"/>
<organism evidence="5 6">
    <name type="scientific">Streptomyces rhizosphaericus</name>
    <dbReference type="NCBI Taxonomy" id="114699"/>
    <lineage>
        <taxon>Bacteria</taxon>
        <taxon>Bacillati</taxon>
        <taxon>Actinomycetota</taxon>
        <taxon>Actinomycetes</taxon>
        <taxon>Kitasatosporales</taxon>
        <taxon>Streptomycetaceae</taxon>
        <taxon>Streptomyces</taxon>
        <taxon>Streptomyces violaceusniger group</taxon>
    </lineage>
</organism>
<dbReference type="Pfam" id="PF00289">
    <property type="entry name" value="Biotin_carb_N"/>
    <property type="match status" value="1"/>
</dbReference>
<name>A0A6G4AUK3_9ACTN</name>
<feature type="non-terminal residue" evidence="5">
    <location>
        <position position="28"/>
    </location>
</feature>
<dbReference type="InterPro" id="IPR011764">
    <property type="entry name" value="Biotin_carboxylation_dom"/>
</dbReference>
<evidence type="ECO:0000256" key="2">
    <source>
        <dbReference type="ARBA" id="ARBA00022741"/>
    </source>
</evidence>
<keyword evidence="1" id="KW-0436">Ligase</keyword>
<feature type="domain" description="Biotin carboxylation" evidence="4">
    <location>
        <begin position="1"/>
        <end position="28"/>
    </location>
</feature>
<evidence type="ECO:0000313" key="5">
    <source>
        <dbReference type="EMBL" id="NEW76147.1"/>
    </source>
</evidence>
<dbReference type="SUPFAM" id="SSF52440">
    <property type="entry name" value="PreATP-grasp domain"/>
    <property type="match status" value="1"/>
</dbReference>
<gene>
    <name evidence="5" type="ORF">G4H13_38770</name>
</gene>
<keyword evidence="2" id="KW-0547">Nucleotide-binding</keyword>
<dbReference type="Proteomes" id="UP000476310">
    <property type="component" value="Unassembled WGS sequence"/>
</dbReference>
<comment type="caution">
    <text evidence="5">The sequence shown here is derived from an EMBL/GenBank/DDBJ whole genome shotgun (WGS) entry which is preliminary data.</text>
</comment>
<evidence type="ECO:0000256" key="1">
    <source>
        <dbReference type="ARBA" id="ARBA00022598"/>
    </source>
</evidence>
<evidence type="ECO:0000313" key="6">
    <source>
        <dbReference type="Proteomes" id="UP000476310"/>
    </source>
</evidence>
<dbReference type="Gene3D" id="3.40.50.20">
    <property type="match status" value="1"/>
</dbReference>
<reference evidence="5" key="1">
    <citation type="submission" date="2020-02" db="EMBL/GenBank/DDBJ databases">
        <title>A new Streptomyces sp. for controlling soil-borne diseases.</title>
        <authorList>
            <person name="Li X."/>
            <person name="Tian Y."/>
            <person name="Gao K."/>
        </authorList>
    </citation>
    <scope>NUCLEOTIDE SEQUENCE [LARGE SCALE GENOMIC DNA]</scope>
    <source>
        <strain evidence="5">0250</strain>
    </source>
</reference>
<keyword evidence="3" id="KW-0067">ATP-binding</keyword>
<dbReference type="InterPro" id="IPR005481">
    <property type="entry name" value="BC-like_N"/>
</dbReference>
<keyword evidence="6" id="KW-1185">Reference proteome</keyword>
<dbReference type="PROSITE" id="PS50979">
    <property type="entry name" value="BC"/>
    <property type="match status" value="1"/>
</dbReference>
<protein>
    <submittedName>
        <fullName evidence="5">Pyruvate carboxylase</fullName>
    </submittedName>
</protein>
<keyword evidence="5" id="KW-0670">Pyruvate</keyword>
<dbReference type="GO" id="GO:0016874">
    <property type="term" value="F:ligase activity"/>
    <property type="evidence" value="ECO:0007669"/>
    <property type="project" value="UniProtKB-KW"/>
</dbReference>
<evidence type="ECO:0000259" key="4">
    <source>
        <dbReference type="PROSITE" id="PS50979"/>
    </source>
</evidence>
<dbReference type="InterPro" id="IPR016185">
    <property type="entry name" value="PreATP-grasp_dom_sf"/>
</dbReference>
<dbReference type="EMBL" id="JAAIKT010000075">
    <property type="protein sequence ID" value="NEW76147.1"/>
    <property type="molecule type" value="Genomic_DNA"/>
</dbReference>
<dbReference type="GO" id="GO:0005524">
    <property type="term" value="F:ATP binding"/>
    <property type="evidence" value="ECO:0007669"/>
    <property type="project" value="UniProtKB-KW"/>
</dbReference>